<sequence>MEHEHDENLAQSSGSMQACVEVYLKSAAMRCTISSIRTVERMDRKSKLFSKS</sequence>
<organism evidence="1 2">
    <name type="scientific">Endocarpon pusillum</name>
    <dbReference type="NCBI Taxonomy" id="364733"/>
    <lineage>
        <taxon>Eukaryota</taxon>
        <taxon>Fungi</taxon>
        <taxon>Dikarya</taxon>
        <taxon>Ascomycota</taxon>
        <taxon>Pezizomycotina</taxon>
        <taxon>Eurotiomycetes</taxon>
        <taxon>Chaetothyriomycetidae</taxon>
        <taxon>Verrucariales</taxon>
        <taxon>Verrucariaceae</taxon>
        <taxon>Endocarpon</taxon>
    </lineage>
</organism>
<reference evidence="1" key="1">
    <citation type="submission" date="2020-02" db="EMBL/GenBank/DDBJ databases">
        <authorList>
            <person name="Palmer J.M."/>
        </authorList>
    </citation>
    <scope>NUCLEOTIDE SEQUENCE</scope>
    <source>
        <strain evidence="1">EPUS1.4</strain>
        <tissue evidence="1">Thallus</tissue>
    </source>
</reference>
<gene>
    <name evidence="1" type="ORF">GJ744_003599</name>
</gene>
<name>A0A8H7AAJ1_9EURO</name>
<accession>A0A8H7AAJ1</accession>
<dbReference type="Proteomes" id="UP000606974">
    <property type="component" value="Unassembled WGS sequence"/>
</dbReference>
<evidence type="ECO:0000313" key="1">
    <source>
        <dbReference type="EMBL" id="KAF7503571.1"/>
    </source>
</evidence>
<evidence type="ECO:0000313" key="2">
    <source>
        <dbReference type="Proteomes" id="UP000606974"/>
    </source>
</evidence>
<protein>
    <submittedName>
        <fullName evidence="1">Uncharacterized protein</fullName>
    </submittedName>
</protein>
<keyword evidence="2" id="KW-1185">Reference proteome</keyword>
<comment type="caution">
    <text evidence="1">The sequence shown here is derived from an EMBL/GenBank/DDBJ whole genome shotgun (WGS) entry which is preliminary data.</text>
</comment>
<proteinExistence type="predicted"/>
<dbReference type="AlphaFoldDB" id="A0A8H7AAJ1"/>
<dbReference type="EMBL" id="JAACFV010000171">
    <property type="protein sequence ID" value="KAF7503571.1"/>
    <property type="molecule type" value="Genomic_DNA"/>
</dbReference>